<reference evidence="1" key="1">
    <citation type="submission" date="2023-06" db="EMBL/GenBank/DDBJ databases">
        <title>Draft genome of Marssonina rosae.</title>
        <authorList>
            <person name="Cheng Q."/>
        </authorList>
    </citation>
    <scope>NUCLEOTIDE SEQUENCE</scope>
    <source>
        <strain evidence="1">R4</strain>
    </source>
</reference>
<protein>
    <submittedName>
        <fullName evidence="1">Uncharacterized protein</fullName>
    </submittedName>
</protein>
<accession>A0AAD9T0X6</accession>
<dbReference type="Proteomes" id="UP001285354">
    <property type="component" value="Unassembled WGS sequence"/>
</dbReference>
<name>A0AAD9T0X6_9HELO</name>
<evidence type="ECO:0000313" key="2">
    <source>
        <dbReference type="Proteomes" id="UP001285354"/>
    </source>
</evidence>
<sequence length="57" mass="6584">MLIQSASSSDLYQSVLSKYVAPWICKTLICMQLKPFFDKRLFLVCSCFQTIILRSFA</sequence>
<gene>
    <name evidence="1" type="ORF">QTJ16_004487</name>
</gene>
<evidence type="ECO:0000313" key="1">
    <source>
        <dbReference type="EMBL" id="KAK2626225.1"/>
    </source>
</evidence>
<proteinExistence type="predicted"/>
<organism evidence="1 2">
    <name type="scientific">Diplocarpon rosae</name>
    <dbReference type="NCBI Taxonomy" id="946125"/>
    <lineage>
        <taxon>Eukaryota</taxon>
        <taxon>Fungi</taxon>
        <taxon>Dikarya</taxon>
        <taxon>Ascomycota</taxon>
        <taxon>Pezizomycotina</taxon>
        <taxon>Leotiomycetes</taxon>
        <taxon>Helotiales</taxon>
        <taxon>Drepanopezizaceae</taxon>
        <taxon>Diplocarpon</taxon>
    </lineage>
</organism>
<dbReference type="AlphaFoldDB" id="A0AAD9T0X6"/>
<comment type="caution">
    <text evidence="1">The sequence shown here is derived from an EMBL/GenBank/DDBJ whole genome shotgun (WGS) entry which is preliminary data.</text>
</comment>
<dbReference type="EMBL" id="JAUBYV010000006">
    <property type="protein sequence ID" value="KAK2626225.1"/>
    <property type="molecule type" value="Genomic_DNA"/>
</dbReference>
<keyword evidence="2" id="KW-1185">Reference proteome</keyword>